<evidence type="ECO:0000256" key="1">
    <source>
        <dbReference type="SAM" id="MobiDB-lite"/>
    </source>
</evidence>
<feature type="compositionally biased region" description="Gly residues" evidence="1">
    <location>
        <begin position="29"/>
        <end position="38"/>
    </location>
</feature>
<protein>
    <submittedName>
        <fullName evidence="2">Uncharacterized protein</fullName>
    </submittedName>
</protein>
<feature type="region of interest" description="Disordered" evidence="1">
    <location>
        <begin position="23"/>
        <end position="43"/>
    </location>
</feature>
<dbReference type="EMBL" id="BNCP01000027">
    <property type="protein sequence ID" value="GIL83831.1"/>
    <property type="molecule type" value="Genomic_DNA"/>
</dbReference>
<feature type="region of interest" description="Disordered" evidence="1">
    <location>
        <begin position="204"/>
        <end position="223"/>
    </location>
</feature>
<proteinExistence type="predicted"/>
<dbReference type="Proteomes" id="UP000747110">
    <property type="component" value="Unassembled WGS sequence"/>
</dbReference>
<sequence>GCECWWRHSVQAHQHHHHHHHHISIYNHGGSGGGGGKSGASSGTTGSATVASTAAAAAAADAVLCGLEAGACFGFSAAACRTGFILAVKLSVVWIPLGLAASVGLTSSGFLLQTRGLKAGNTVVVCVAAATSSMICGGTGGNGGPGREAAHGTWHEGGSARKLAVYLARCELPGRGHGGTCCHRHHHRGMCAALGSAIAPSATGCKRAPPSEEAGRDDSGHWTDGGAIAKWCHDGRG</sequence>
<comment type="caution">
    <text evidence="2">The sequence shown here is derived from an EMBL/GenBank/DDBJ whole genome shotgun (WGS) entry which is preliminary data.</text>
</comment>
<evidence type="ECO:0000313" key="3">
    <source>
        <dbReference type="Proteomes" id="UP000747110"/>
    </source>
</evidence>
<dbReference type="OrthoDB" id="1911792at2759"/>
<feature type="compositionally biased region" description="Basic and acidic residues" evidence="1">
    <location>
        <begin position="209"/>
        <end position="221"/>
    </location>
</feature>
<accession>A0A8J4CJT5</accession>
<name>A0A8J4CJT5_9CHLO</name>
<feature type="non-terminal residue" evidence="2">
    <location>
        <position position="1"/>
    </location>
</feature>
<evidence type="ECO:0000313" key="2">
    <source>
        <dbReference type="EMBL" id="GIL83831.1"/>
    </source>
</evidence>
<keyword evidence="3" id="KW-1185">Reference proteome</keyword>
<organism evidence="2 3">
    <name type="scientific">Volvox reticuliferus</name>
    <dbReference type="NCBI Taxonomy" id="1737510"/>
    <lineage>
        <taxon>Eukaryota</taxon>
        <taxon>Viridiplantae</taxon>
        <taxon>Chlorophyta</taxon>
        <taxon>core chlorophytes</taxon>
        <taxon>Chlorophyceae</taxon>
        <taxon>CS clade</taxon>
        <taxon>Chlamydomonadales</taxon>
        <taxon>Volvocaceae</taxon>
        <taxon>Volvox</taxon>
    </lineage>
</organism>
<dbReference type="AlphaFoldDB" id="A0A8J4CJT5"/>
<gene>
    <name evidence="2" type="ORF">Vretifemale_12543</name>
</gene>
<reference evidence="2" key="1">
    <citation type="journal article" date="2021" name="Proc. Natl. Acad. Sci. U.S.A.">
        <title>Three genomes in the algal genus Volvox reveal the fate of a haploid sex-determining region after a transition to homothallism.</title>
        <authorList>
            <person name="Yamamoto K."/>
            <person name="Hamaji T."/>
            <person name="Kawai-Toyooka H."/>
            <person name="Matsuzaki R."/>
            <person name="Takahashi F."/>
            <person name="Nishimura Y."/>
            <person name="Kawachi M."/>
            <person name="Noguchi H."/>
            <person name="Minakuchi Y."/>
            <person name="Umen J.G."/>
            <person name="Toyoda A."/>
            <person name="Nozaki H."/>
        </authorList>
    </citation>
    <scope>NUCLEOTIDE SEQUENCE</scope>
    <source>
        <strain evidence="2">NIES-3786</strain>
    </source>
</reference>